<keyword evidence="3" id="KW-0378">Hydrolase</keyword>
<evidence type="ECO:0000313" key="4">
    <source>
        <dbReference type="Proteomes" id="UP000813385"/>
    </source>
</evidence>
<dbReference type="EMBL" id="JAGPXD010000004">
    <property type="protein sequence ID" value="KAH7359272.1"/>
    <property type="molecule type" value="Genomic_DNA"/>
</dbReference>
<keyword evidence="3" id="KW-0540">Nuclease</keyword>
<evidence type="ECO:0000256" key="1">
    <source>
        <dbReference type="SAM" id="SignalP"/>
    </source>
</evidence>
<gene>
    <name evidence="3" type="ORF">B0T11DRAFT_300195</name>
</gene>
<feature type="signal peptide" evidence="1">
    <location>
        <begin position="1"/>
        <end position="21"/>
    </location>
</feature>
<sequence>MRPSSLLSPLGLFFAAPAVLAQTSQAPLTGDALDLRLVTFNIRYDTSAREPGEKPWWESGCGSDPAGCRMPHVVDQLRHIIDAAPAGAPTLVGLQEALANQITDVVINLGDSWQYIGDGRDGGSRGEHCPILYDANAVEVLHERTRWLSDTPETVSKYRGIGQPRVVTIGVFRDLASGERFIHANTHLDAWNANARAAQIQIALTQISIVQASFGPLPVSLSGDFNTQPGNDAHLVMLESGIMRELWDLTESNRRAGPTDGTWTTFSPGYPAERLDYIWLGIDGRSPWEARQYEIVDNVIDGVFISDHRAVVGDVRLSTGA</sequence>
<dbReference type="PANTHER" id="PTHR12121:SF36">
    <property type="entry name" value="ENDONUCLEASE_EXONUCLEASE_PHOSPHATASE DOMAIN-CONTAINING PROTEIN"/>
    <property type="match status" value="1"/>
</dbReference>
<feature type="chain" id="PRO_5035437132" evidence="1">
    <location>
        <begin position="22"/>
        <end position="321"/>
    </location>
</feature>
<keyword evidence="1" id="KW-0732">Signal</keyword>
<name>A0A8K0X3Y2_9PEZI</name>
<dbReference type="OrthoDB" id="276515at2759"/>
<accession>A0A8K0X3Y2</accession>
<feature type="domain" description="Endonuclease/exonuclease/phosphatase" evidence="2">
    <location>
        <begin position="39"/>
        <end position="308"/>
    </location>
</feature>
<dbReference type="Gene3D" id="3.60.10.10">
    <property type="entry name" value="Endonuclease/exonuclease/phosphatase"/>
    <property type="match status" value="1"/>
</dbReference>
<protein>
    <submittedName>
        <fullName evidence="3">Endonuclease/exonuclease/phosphatase family protein</fullName>
    </submittedName>
</protein>
<evidence type="ECO:0000313" key="3">
    <source>
        <dbReference type="EMBL" id="KAH7359272.1"/>
    </source>
</evidence>
<proteinExistence type="predicted"/>
<dbReference type="InterPro" id="IPR036691">
    <property type="entry name" value="Endo/exonu/phosph_ase_sf"/>
</dbReference>
<dbReference type="Proteomes" id="UP000813385">
    <property type="component" value="Unassembled WGS sequence"/>
</dbReference>
<keyword evidence="4" id="KW-1185">Reference proteome</keyword>
<dbReference type="GO" id="GO:0000175">
    <property type="term" value="F:3'-5'-RNA exonuclease activity"/>
    <property type="evidence" value="ECO:0007669"/>
    <property type="project" value="TreeGrafter"/>
</dbReference>
<dbReference type="GO" id="GO:0004519">
    <property type="term" value="F:endonuclease activity"/>
    <property type="evidence" value="ECO:0007669"/>
    <property type="project" value="UniProtKB-KW"/>
</dbReference>
<comment type="caution">
    <text evidence="3">The sequence shown here is derived from an EMBL/GenBank/DDBJ whole genome shotgun (WGS) entry which is preliminary data.</text>
</comment>
<dbReference type="SUPFAM" id="SSF56219">
    <property type="entry name" value="DNase I-like"/>
    <property type="match status" value="1"/>
</dbReference>
<dbReference type="Pfam" id="PF03372">
    <property type="entry name" value="Exo_endo_phos"/>
    <property type="match status" value="1"/>
</dbReference>
<organism evidence="3 4">
    <name type="scientific">Plectosphaerella cucumerina</name>
    <dbReference type="NCBI Taxonomy" id="40658"/>
    <lineage>
        <taxon>Eukaryota</taxon>
        <taxon>Fungi</taxon>
        <taxon>Dikarya</taxon>
        <taxon>Ascomycota</taxon>
        <taxon>Pezizomycotina</taxon>
        <taxon>Sordariomycetes</taxon>
        <taxon>Hypocreomycetidae</taxon>
        <taxon>Glomerellales</taxon>
        <taxon>Plectosphaerellaceae</taxon>
        <taxon>Plectosphaerella</taxon>
    </lineage>
</organism>
<dbReference type="PANTHER" id="PTHR12121">
    <property type="entry name" value="CARBON CATABOLITE REPRESSOR PROTEIN 4"/>
    <property type="match status" value="1"/>
</dbReference>
<keyword evidence="3" id="KW-0255">Endonuclease</keyword>
<evidence type="ECO:0000259" key="2">
    <source>
        <dbReference type="Pfam" id="PF03372"/>
    </source>
</evidence>
<reference evidence="3" key="1">
    <citation type="journal article" date="2021" name="Nat. Commun.">
        <title>Genetic determinants of endophytism in the Arabidopsis root mycobiome.</title>
        <authorList>
            <person name="Mesny F."/>
            <person name="Miyauchi S."/>
            <person name="Thiergart T."/>
            <person name="Pickel B."/>
            <person name="Atanasova L."/>
            <person name="Karlsson M."/>
            <person name="Huettel B."/>
            <person name="Barry K.W."/>
            <person name="Haridas S."/>
            <person name="Chen C."/>
            <person name="Bauer D."/>
            <person name="Andreopoulos W."/>
            <person name="Pangilinan J."/>
            <person name="LaButti K."/>
            <person name="Riley R."/>
            <person name="Lipzen A."/>
            <person name="Clum A."/>
            <person name="Drula E."/>
            <person name="Henrissat B."/>
            <person name="Kohler A."/>
            <person name="Grigoriev I.V."/>
            <person name="Martin F.M."/>
            <person name="Hacquard S."/>
        </authorList>
    </citation>
    <scope>NUCLEOTIDE SEQUENCE</scope>
    <source>
        <strain evidence="3">MPI-CAGE-AT-0016</strain>
    </source>
</reference>
<dbReference type="AlphaFoldDB" id="A0A8K0X3Y2"/>
<dbReference type="InterPro" id="IPR050410">
    <property type="entry name" value="CCR4/nocturin_mRNA_transcr"/>
</dbReference>
<dbReference type="InterPro" id="IPR005135">
    <property type="entry name" value="Endo/exonuclease/phosphatase"/>
</dbReference>